<dbReference type="AlphaFoldDB" id="A0A3E1KAE5"/>
<name>A0A3E1KAE5_9GAMM</name>
<comment type="caution">
    <text evidence="1">The sequence shown here is derived from an EMBL/GenBank/DDBJ whole genome shotgun (WGS) entry which is preliminary data.</text>
</comment>
<dbReference type="PANTHER" id="PTHR32305:SF15">
    <property type="entry name" value="PROTEIN RHSA-RELATED"/>
    <property type="match status" value="1"/>
</dbReference>
<proteinExistence type="predicted"/>
<protein>
    <recommendedName>
        <fullName evidence="3">RHS repeat-associated core domain-containing protein</fullName>
    </recommendedName>
</protein>
<dbReference type="RefSeq" id="WP_116650006.1">
    <property type="nucleotide sequence ID" value="NZ_QUZK01000022.1"/>
</dbReference>
<dbReference type="Proteomes" id="UP000260351">
    <property type="component" value="Unassembled WGS sequence"/>
</dbReference>
<organism evidence="1 2">
    <name type="scientific">Wenzhouxiangella sediminis</name>
    <dbReference type="NCBI Taxonomy" id="1792836"/>
    <lineage>
        <taxon>Bacteria</taxon>
        <taxon>Pseudomonadati</taxon>
        <taxon>Pseudomonadota</taxon>
        <taxon>Gammaproteobacteria</taxon>
        <taxon>Chromatiales</taxon>
        <taxon>Wenzhouxiangellaceae</taxon>
        <taxon>Wenzhouxiangella</taxon>
    </lineage>
</organism>
<accession>A0A3E1KAE5</accession>
<dbReference type="PANTHER" id="PTHR32305">
    <property type="match status" value="1"/>
</dbReference>
<evidence type="ECO:0000313" key="1">
    <source>
        <dbReference type="EMBL" id="RFF31158.1"/>
    </source>
</evidence>
<evidence type="ECO:0000313" key="2">
    <source>
        <dbReference type="Proteomes" id="UP000260351"/>
    </source>
</evidence>
<evidence type="ECO:0008006" key="3">
    <source>
        <dbReference type="Google" id="ProtNLM"/>
    </source>
</evidence>
<dbReference type="EMBL" id="QUZK01000022">
    <property type="protein sequence ID" value="RFF31158.1"/>
    <property type="molecule type" value="Genomic_DNA"/>
</dbReference>
<keyword evidence="2" id="KW-1185">Reference proteome</keyword>
<dbReference type="OrthoDB" id="9816400at2"/>
<dbReference type="InterPro" id="IPR050708">
    <property type="entry name" value="T6SS_VgrG/RHS"/>
</dbReference>
<dbReference type="NCBIfam" id="TIGR03696">
    <property type="entry name" value="Rhs_assc_core"/>
    <property type="match status" value="1"/>
</dbReference>
<dbReference type="InterPro" id="IPR022385">
    <property type="entry name" value="Rhs_assc_core"/>
</dbReference>
<sequence>MPTNSFGRVLTLTIFGECHESGQSVYSIHADHLGAPRAVVDASGSKRWEWSFRRNPFGEMAPNEDPKKTGEAFEFNLRFPGQYYDAESGLHYNYFRDYEPQTGRYVQSDPIGLSGGFSTYGYAFQSPSKYIDPLGLTSWICRRALDEPPGTKGFLDYSHTFLCATTPDGSIECGGQTTTGGGWNQGRPTTSDEDYYHPDSCTEIDDNENDCMEQCFLGKFEQERPYYGLIGPGTNCHEWARRTVWSCVFHCIGRGQ</sequence>
<dbReference type="Gene3D" id="2.180.10.10">
    <property type="entry name" value="RHS repeat-associated core"/>
    <property type="match status" value="1"/>
</dbReference>
<gene>
    <name evidence="1" type="ORF">DZC52_04870</name>
</gene>
<reference evidence="1 2" key="1">
    <citation type="submission" date="2018-08" db="EMBL/GenBank/DDBJ databases">
        <title>Wenzhouxiangella salilacus sp. nov., a novel bacterium isolated from a saline lake in Xinjiang Province, China.</title>
        <authorList>
            <person name="Han S."/>
        </authorList>
    </citation>
    <scope>NUCLEOTIDE SEQUENCE [LARGE SCALE GENOMIC DNA]</scope>
    <source>
        <strain evidence="1 2">XDB06</strain>
    </source>
</reference>